<dbReference type="SMART" id="SM00481">
    <property type="entry name" value="POLIIIAc"/>
    <property type="match status" value="1"/>
</dbReference>
<organism evidence="10 11">
    <name type="scientific">Candidatus Sungbacteria bacterium RIFCSPLOWO2_01_FULL_47_10</name>
    <dbReference type="NCBI Taxonomy" id="1802276"/>
    <lineage>
        <taxon>Bacteria</taxon>
        <taxon>Candidatus Sungiibacteriota</taxon>
    </lineage>
</organism>
<dbReference type="GO" id="GO:0006260">
    <property type="term" value="P:DNA replication"/>
    <property type="evidence" value="ECO:0007669"/>
    <property type="project" value="UniProtKB-KW"/>
</dbReference>
<dbReference type="Pfam" id="PF17657">
    <property type="entry name" value="DNA_pol3_finger"/>
    <property type="match status" value="1"/>
</dbReference>
<proteinExistence type="predicted"/>
<dbReference type="InterPro" id="IPR004365">
    <property type="entry name" value="NA-bd_OB_tRNA"/>
</dbReference>
<dbReference type="Pfam" id="PF01336">
    <property type="entry name" value="tRNA_anti-codon"/>
    <property type="match status" value="1"/>
</dbReference>
<feature type="domain" description="Polymerase/histidinol phosphatase N-terminal" evidence="9">
    <location>
        <begin position="4"/>
        <end position="71"/>
    </location>
</feature>
<evidence type="ECO:0000256" key="3">
    <source>
        <dbReference type="ARBA" id="ARBA00019114"/>
    </source>
</evidence>
<evidence type="ECO:0000256" key="6">
    <source>
        <dbReference type="ARBA" id="ARBA00022705"/>
    </source>
</evidence>
<comment type="catalytic activity">
    <reaction evidence="8">
        <text>DNA(n) + a 2'-deoxyribonucleoside 5'-triphosphate = DNA(n+1) + diphosphate</text>
        <dbReference type="Rhea" id="RHEA:22508"/>
        <dbReference type="Rhea" id="RHEA-COMP:17339"/>
        <dbReference type="Rhea" id="RHEA-COMP:17340"/>
        <dbReference type="ChEBI" id="CHEBI:33019"/>
        <dbReference type="ChEBI" id="CHEBI:61560"/>
        <dbReference type="ChEBI" id="CHEBI:173112"/>
        <dbReference type="EC" id="2.7.7.7"/>
    </reaction>
</comment>
<comment type="caution">
    <text evidence="10">The sequence shown here is derived from an EMBL/GenBank/DDBJ whole genome shotgun (WGS) entry which is preliminary data.</text>
</comment>
<dbReference type="Pfam" id="PF14579">
    <property type="entry name" value="HHH_6"/>
    <property type="match status" value="1"/>
</dbReference>
<dbReference type="PANTHER" id="PTHR32294:SF0">
    <property type="entry name" value="DNA POLYMERASE III SUBUNIT ALPHA"/>
    <property type="match status" value="1"/>
</dbReference>
<dbReference type="InterPro" id="IPR041931">
    <property type="entry name" value="DNA_pol3_alpha_thumb_dom"/>
</dbReference>
<dbReference type="NCBIfam" id="NF004226">
    <property type="entry name" value="PRK05673.1"/>
    <property type="match status" value="1"/>
</dbReference>
<dbReference type="AlphaFoldDB" id="A0A1G2L599"/>
<dbReference type="Gene3D" id="3.20.20.140">
    <property type="entry name" value="Metal-dependent hydrolases"/>
    <property type="match status" value="1"/>
</dbReference>
<dbReference type="GO" id="GO:0003887">
    <property type="term" value="F:DNA-directed DNA polymerase activity"/>
    <property type="evidence" value="ECO:0007669"/>
    <property type="project" value="UniProtKB-KW"/>
</dbReference>
<dbReference type="GO" id="GO:0005737">
    <property type="term" value="C:cytoplasm"/>
    <property type="evidence" value="ECO:0007669"/>
    <property type="project" value="UniProtKB-SubCell"/>
</dbReference>
<evidence type="ECO:0000256" key="4">
    <source>
        <dbReference type="ARBA" id="ARBA00022679"/>
    </source>
</evidence>
<keyword evidence="4" id="KW-0808">Transferase</keyword>
<protein>
    <recommendedName>
        <fullName evidence="3">DNA polymerase III subunit alpha</fullName>
        <ecNumber evidence="2">2.7.7.7</ecNumber>
    </recommendedName>
</protein>
<dbReference type="Gene3D" id="1.10.10.1600">
    <property type="entry name" value="Bacterial DNA polymerase III alpha subunit, thumb domain"/>
    <property type="match status" value="1"/>
</dbReference>
<dbReference type="InterPro" id="IPR011708">
    <property type="entry name" value="DNA_pol3_alpha_NTPase_dom"/>
</dbReference>
<evidence type="ECO:0000256" key="5">
    <source>
        <dbReference type="ARBA" id="ARBA00022695"/>
    </source>
</evidence>
<dbReference type="InterPro" id="IPR003141">
    <property type="entry name" value="Pol/His_phosphatase_N"/>
</dbReference>
<gene>
    <name evidence="10" type="ORF">A2934_00540</name>
</gene>
<keyword evidence="6" id="KW-0235">DNA replication</keyword>
<dbReference type="Gene3D" id="1.10.150.870">
    <property type="match status" value="1"/>
</dbReference>
<dbReference type="InterPro" id="IPR040982">
    <property type="entry name" value="DNA_pol3_finger"/>
</dbReference>
<evidence type="ECO:0000259" key="9">
    <source>
        <dbReference type="SMART" id="SM00481"/>
    </source>
</evidence>
<reference evidence="10 11" key="1">
    <citation type="journal article" date="2016" name="Nat. Commun.">
        <title>Thousands of microbial genomes shed light on interconnected biogeochemical processes in an aquifer system.</title>
        <authorList>
            <person name="Anantharaman K."/>
            <person name="Brown C.T."/>
            <person name="Hug L.A."/>
            <person name="Sharon I."/>
            <person name="Castelle C.J."/>
            <person name="Probst A.J."/>
            <person name="Thomas B.C."/>
            <person name="Singh A."/>
            <person name="Wilkins M.J."/>
            <person name="Karaoz U."/>
            <person name="Brodie E.L."/>
            <person name="Williams K.H."/>
            <person name="Hubbard S.S."/>
            <person name="Banfield J.F."/>
        </authorList>
    </citation>
    <scope>NUCLEOTIDE SEQUENCE [LARGE SCALE GENOMIC DNA]</scope>
</reference>
<evidence type="ECO:0000256" key="1">
    <source>
        <dbReference type="ARBA" id="ARBA00004496"/>
    </source>
</evidence>
<name>A0A1G2L599_9BACT</name>
<accession>A0A1G2L599</accession>
<dbReference type="InterPro" id="IPR004013">
    <property type="entry name" value="PHP_dom"/>
</dbReference>
<evidence type="ECO:0000256" key="7">
    <source>
        <dbReference type="ARBA" id="ARBA00022932"/>
    </source>
</evidence>
<dbReference type="SUPFAM" id="SSF89550">
    <property type="entry name" value="PHP domain-like"/>
    <property type="match status" value="1"/>
</dbReference>
<dbReference type="CDD" id="cd12113">
    <property type="entry name" value="PHP_PolIIIA_DnaE3"/>
    <property type="match status" value="1"/>
</dbReference>
<keyword evidence="7" id="KW-0239">DNA-directed DNA polymerase</keyword>
<dbReference type="Pfam" id="PF07733">
    <property type="entry name" value="DNA_pol3_alpha"/>
    <property type="match status" value="1"/>
</dbReference>
<dbReference type="EC" id="2.7.7.7" evidence="2"/>
<dbReference type="EMBL" id="MHQO01000022">
    <property type="protein sequence ID" value="OHA06838.1"/>
    <property type="molecule type" value="Genomic_DNA"/>
</dbReference>
<sequence length="1068" mass="120261">MKFTHLHVHSHFSLLDGLAQIKDLIQCATDFDMPALAITDHGSMYGAIDFYQKAKKAGIKPIIGSELYVAFEDMRQKRPGIDDKRYHLTVLSKNLEGYHNLIKLITLSHLEGFYYKPRIDKPSLRLHSKGLIALSGCFNGEIPKAIINKRMDTAERLIAEYQDIFGKENFYLEVQPHIDLPGQKTVNEGLYELSKKTGAKIVATNDIHYVKAQDREAQDILVSVQTGNTVLDENRLTMKDANLSMRSGEEMASLFPDHPEAIENTMEIADRVNIEIPFGNWTFPKIEIPKGSTYDGELREITYRGIERHGIQCTEELKARIEYELKIIRDKGFSPYFLTVADLLHYAHSKNIFTTVRGSVAGSIVTYLTGITNINPLDYHLPFERFLNPERPSAPDIDMDFADNRRDEVIQYAKEKYGHDHVAQIGTFGTMMARAAVRDVARALGYPYAVGDKIAKLIPFGSQGFPMTIHQALSMTPELRDMIERDQDAKTIVTQAQKLEGCARHISVHAAGVVITPKPLSDYIPLQLDPKGGKIITQYEMHAIEDLGLLKFDFLGIRNLAILENAVELVKKFRMIDIDIEAIPMDDKKTFTLLERGETIGLFQLNGSGMTRYLKELKPNSIHDISVMVALYRPGPINNIDEYIARKNGAKPVTYVHPKMKNFLARTYGVLVYQDDLLMTAIEVAGYGWGEVDKFRKAVGKKIPEEMAKQHVIFVDGCVNHGGMQRGDAERLWALFEPFQGYGFNKAHAASYGRLAYQTAYMKANFPGEYMTAVLTADSGDIEKVAEIIAECTRMNIPVLAPDVNESFAKFTLIRGSGSDTPPQDKIRFGLESIKNVGVNIVEAIIDARKKGPDKKFSSITDFIEGVRHKDLNKKSLEALIRCGAMDGLGERGELLGNIEIVLEYARDHQRHLSQGQASLFSLTPDVRISSIKLKPMPPANKKERLQWEKELLGLYVTEHPLEEYREKLHNNVIPIRDLKDRSKNTLLRIGGLISGVKKIITKTGSPMLFVTLEDLTGKIEALVFPRVLEKNPEVWQEEKIVIVKGRLSDGGRDDSVKILCEDAEEIR</sequence>
<evidence type="ECO:0000256" key="8">
    <source>
        <dbReference type="ARBA" id="ARBA00049244"/>
    </source>
</evidence>
<dbReference type="PANTHER" id="PTHR32294">
    <property type="entry name" value="DNA POLYMERASE III SUBUNIT ALPHA"/>
    <property type="match status" value="1"/>
</dbReference>
<dbReference type="NCBIfam" id="TIGR00594">
    <property type="entry name" value="polc"/>
    <property type="match status" value="1"/>
</dbReference>
<dbReference type="NCBIfam" id="NF005298">
    <property type="entry name" value="PRK06826.1"/>
    <property type="match status" value="1"/>
</dbReference>
<dbReference type="InterPro" id="IPR029460">
    <property type="entry name" value="DNAPol_HHH"/>
</dbReference>
<evidence type="ECO:0000256" key="2">
    <source>
        <dbReference type="ARBA" id="ARBA00012417"/>
    </source>
</evidence>
<evidence type="ECO:0000313" key="11">
    <source>
        <dbReference type="Proteomes" id="UP000177982"/>
    </source>
</evidence>
<dbReference type="CDD" id="cd04485">
    <property type="entry name" value="DnaE_OBF"/>
    <property type="match status" value="1"/>
</dbReference>
<evidence type="ECO:0000313" key="10">
    <source>
        <dbReference type="EMBL" id="OHA06838.1"/>
    </source>
</evidence>
<dbReference type="InterPro" id="IPR004805">
    <property type="entry name" value="DnaE2/DnaE/PolC"/>
</dbReference>
<dbReference type="Proteomes" id="UP000177982">
    <property type="component" value="Unassembled WGS sequence"/>
</dbReference>
<dbReference type="Pfam" id="PF02811">
    <property type="entry name" value="PHP"/>
    <property type="match status" value="1"/>
</dbReference>
<dbReference type="GO" id="GO:0003676">
    <property type="term" value="F:nucleic acid binding"/>
    <property type="evidence" value="ECO:0007669"/>
    <property type="project" value="InterPro"/>
</dbReference>
<comment type="subcellular location">
    <subcellularLocation>
        <location evidence="1">Cytoplasm</location>
    </subcellularLocation>
</comment>
<keyword evidence="5" id="KW-0548">Nucleotidyltransferase</keyword>
<dbReference type="InterPro" id="IPR016195">
    <property type="entry name" value="Pol/histidinol_Pase-like"/>
</dbReference>
<dbReference type="GO" id="GO:0008408">
    <property type="term" value="F:3'-5' exonuclease activity"/>
    <property type="evidence" value="ECO:0007669"/>
    <property type="project" value="InterPro"/>
</dbReference>